<protein>
    <submittedName>
        <fullName evidence="1">Uncharacterized protein</fullName>
    </submittedName>
</protein>
<dbReference type="Proteomes" id="UP000075920">
    <property type="component" value="Unassembled WGS sequence"/>
</dbReference>
<evidence type="ECO:0000313" key="1">
    <source>
        <dbReference type="EnsemblMetazoa" id="AMIN014596-PA"/>
    </source>
</evidence>
<organism evidence="1 2">
    <name type="scientific">Anopheles minimus</name>
    <dbReference type="NCBI Taxonomy" id="112268"/>
    <lineage>
        <taxon>Eukaryota</taxon>
        <taxon>Metazoa</taxon>
        <taxon>Ecdysozoa</taxon>
        <taxon>Arthropoda</taxon>
        <taxon>Hexapoda</taxon>
        <taxon>Insecta</taxon>
        <taxon>Pterygota</taxon>
        <taxon>Neoptera</taxon>
        <taxon>Endopterygota</taxon>
        <taxon>Diptera</taxon>
        <taxon>Nematocera</taxon>
        <taxon>Culicoidea</taxon>
        <taxon>Culicidae</taxon>
        <taxon>Anophelinae</taxon>
        <taxon>Anopheles</taxon>
    </lineage>
</organism>
<keyword evidence="2" id="KW-1185">Reference proteome</keyword>
<accession>A0A182WPJ8</accession>
<dbReference type="VEuPathDB" id="VectorBase:AMIN014596"/>
<evidence type="ECO:0000313" key="2">
    <source>
        <dbReference type="Proteomes" id="UP000075920"/>
    </source>
</evidence>
<proteinExistence type="predicted"/>
<dbReference type="AlphaFoldDB" id="A0A182WPJ8"/>
<sequence length="82" mass="9120">MICRFVFSARCSSFFVVVRVLPCSLLKHAVVHYPTAAGRLLFAFTLGFLAGPRNVPSARNRMAANCSWLCNADHEDRSLGQF</sequence>
<reference evidence="2" key="1">
    <citation type="submission" date="2013-03" db="EMBL/GenBank/DDBJ databases">
        <title>The Genome Sequence of Anopheles minimus MINIMUS1.</title>
        <authorList>
            <consortium name="The Broad Institute Genomics Platform"/>
            <person name="Neafsey D.E."/>
            <person name="Walton C."/>
            <person name="Walker B."/>
            <person name="Young S.K."/>
            <person name="Zeng Q."/>
            <person name="Gargeya S."/>
            <person name="Fitzgerald M."/>
            <person name="Haas B."/>
            <person name="Abouelleil A."/>
            <person name="Allen A.W."/>
            <person name="Alvarado L."/>
            <person name="Arachchi H.M."/>
            <person name="Berlin A.M."/>
            <person name="Chapman S.B."/>
            <person name="Gainer-Dewar J."/>
            <person name="Goldberg J."/>
            <person name="Griggs A."/>
            <person name="Gujja S."/>
            <person name="Hansen M."/>
            <person name="Howarth C."/>
            <person name="Imamovic A."/>
            <person name="Ireland A."/>
            <person name="Larimer J."/>
            <person name="McCowan C."/>
            <person name="Murphy C."/>
            <person name="Pearson M."/>
            <person name="Poon T.W."/>
            <person name="Priest M."/>
            <person name="Roberts A."/>
            <person name="Saif S."/>
            <person name="Shea T."/>
            <person name="Sisk P."/>
            <person name="Sykes S."/>
            <person name="Wortman J."/>
            <person name="Nusbaum C."/>
            <person name="Birren B."/>
        </authorList>
    </citation>
    <scope>NUCLEOTIDE SEQUENCE [LARGE SCALE GENOMIC DNA]</scope>
    <source>
        <strain evidence="2">MINIMUS1</strain>
    </source>
</reference>
<name>A0A182WPJ8_9DIPT</name>
<dbReference type="EnsemblMetazoa" id="AMIN014596-RA">
    <property type="protein sequence ID" value="AMIN014596-PA"/>
    <property type="gene ID" value="AMIN014596"/>
</dbReference>
<reference evidence="1" key="2">
    <citation type="submission" date="2020-05" db="UniProtKB">
        <authorList>
            <consortium name="EnsemblMetazoa"/>
        </authorList>
    </citation>
    <scope>IDENTIFICATION</scope>
    <source>
        <strain evidence="1">MINIMUS1</strain>
    </source>
</reference>